<dbReference type="SUPFAM" id="SSF46785">
    <property type="entry name" value="Winged helix' DNA-binding domain"/>
    <property type="match status" value="1"/>
</dbReference>
<accession>A0A3N5CSK3</accession>
<organism evidence="3 4">
    <name type="scientific">Aurantiacibacter spongiae</name>
    <dbReference type="NCBI Taxonomy" id="2488860"/>
    <lineage>
        <taxon>Bacteria</taxon>
        <taxon>Pseudomonadati</taxon>
        <taxon>Pseudomonadota</taxon>
        <taxon>Alphaproteobacteria</taxon>
        <taxon>Sphingomonadales</taxon>
        <taxon>Erythrobacteraceae</taxon>
        <taxon>Aurantiacibacter</taxon>
    </lineage>
</organism>
<keyword evidence="4" id="KW-1185">Reference proteome</keyword>
<gene>
    <name evidence="3" type="ORF">EG799_11150</name>
</gene>
<evidence type="ECO:0000256" key="1">
    <source>
        <dbReference type="SAM" id="MobiDB-lite"/>
    </source>
</evidence>
<name>A0A3N5CSK3_9SPHN</name>
<proteinExistence type="predicted"/>
<dbReference type="Gene3D" id="1.10.10.10">
    <property type="entry name" value="Winged helix-like DNA-binding domain superfamily/Winged helix DNA-binding domain"/>
    <property type="match status" value="1"/>
</dbReference>
<dbReference type="Proteomes" id="UP000275232">
    <property type="component" value="Unassembled WGS sequence"/>
</dbReference>
<evidence type="ECO:0000259" key="2">
    <source>
        <dbReference type="Pfam" id="PF13545"/>
    </source>
</evidence>
<sequence>MSRCVAADDTGGRGDSAAMGDQPANATGLTPVHVNRVIQNLRADGLIELKSRSLFIPDVEALAHAGGFDDSYHLRKGEERRGE</sequence>
<dbReference type="Pfam" id="PF13545">
    <property type="entry name" value="HTH_Crp_2"/>
    <property type="match status" value="1"/>
</dbReference>
<comment type="caution">
    <text evidence="3">The sequence shown here is derived from an EMBL/GenBank/DDBJ whole genome shotgun (WGS) entry which is preliminary data.</text>
</comment>
<dbReference type="OrthoDB" id="6155297at2"/>
<reference evidence="3 4" key="1">
    <citation type="submission" date="2018-11" db="EMBL/GenBank/DDBJ databases">
        <title>Erythrobacter spongiae sp. nov., isolated from a marine sponge.</title>
        <authorList>
            <person name="Zhuang L."/>
            <person name="Luo L."/>
        </authorList>
    </citation>
    <scope>NUCLEOTIDE SEQUENCE [LARGE SCALE GENOMIC DNA]</scope>
    <source>
        <strain evidence="3 4">HN-E23</strain>
    </source>
</reference>
<feature type="region of interest" description="Disordered" evidence="1">
    <location>
        <begin position="1"/>
        <end position="26"/>
    </location>
</feature>
<dbReference type="InterPro" id="IPR036388">
    <property type="entry name" value="WH-like_DNA-bd_sf"/>
</dbReference>
<dbReference type="InterPro" id="IPR012318">
    <property type="entry name" value="HTH_CRP"/>
</dbReference>
<evidence type="ECO:0000313" key="4">
    <source>
        <dbReference type="Proteomes" id="UP000275232"/>
    </source>
</evidence>
<dbReference type="GO" id="GO:0003677">
    <property type="term" value="F:DNA binding"/>
    <property type="evidence" value="ECO:0007669"/>
    <property type="project" value="InterPro"/>
</dbReference>
<dbReference type="EMBL" id="RPFZ01000001">
    <property type="protein sequence ID" value="RPF72114.1"/>
    <property type="molecule type" value="Genomic_DNA"/>
</dbReference>
<feature type="domain" description="HTH crp-type" evidence="2">
    <location>
        <begin position="24"/>
        <end position="64"/>
    </location>
</feature>
<dbReference type="AlphaFoldDB" id="A0A3N5CSK3"/>
<protein>
    <submittedName>
        <fullName evidence="3">Helix-turn-helix domain-containing protein</fullName>
    </submittedName>
</protein>
<dbReference type="GO" id="GO:0006355">
    <property type="term" value="P:regulation of DNA-templated transcription"/>
    <property type="evidence" value="ECO:0007669"/>
    <property type="project" value="InterPro"/>
</dbReference>
<dbReference type="InterPro" id="IPR036390">
    <property type="entry name" value="WH_DNA-bd_sf"/>
</dbReference>
<evidence type="ECO:0000313" key="3">
    <source>
        <dbReference type="EMBL" id="RPF72114.1"/>
    </source>
</evidence>